<sequence length="98" mass="10243">MPDATEPGPLSCFNEDNAPPKMLPLPCKGVNSGRVGLASGWQFESGAARAAPRAGHRNRSEGGRATCEGNHAWRSRGRFRGRPVAAEGGACLGTVGVW</sequence>
<protein>
    <submittedName>
        <fullName evidence="2">Uncharacterized protein</fullName>
    </submittedName>
</protein>
<proteinExistence type="predicted"/>
<dbReference type="Proteomes" id="UP001500909">
    <property type="component" value="Unassembled WGS sequence"/>
</dbReference>
<evidence type="ECO:0000313" key="3">
    <source>
        <dbReference type="Proteomes" id="UP001500909"/>
    </source>
</evidence>
<comment type="caution">
    <text evidence="2">The sequence shown here is derived from an EMBL/GenBank/DDBJ whole genome shotgun (WGS) entry which is preliminary data.</text>
</comment>
<keyword evidence="3" id="KW-1185">Reference proteome</keyword>
<organism evidence="2 3">
    <name type="scientific">Streptomyces olivaceiscleroticus</name>
    <dbReference type="NCBI Taxonomy" id="68245"/>
    <lineage>
        <taxon>Bacteria</taxon>
        <taxon>Bacillati</taxon>
        <taxon>Actinomycetota</taxon>
        <taxon>Actinomycetes</taxon>
        <taxon>Kitasatosporales</taxon>
        <taxon>Streptomycetaceae</taxon>
        <taxon>Streptomyces</taxon>
    </lineage>
</organism>
<accession>A0ABN1AVB6</accession>
<evidence type="ECO:0000313" key="2">
    <source>
        <dbReference type="EMBL" id="GAA0484174.1"/>
    </source>
</evidence>
<dbReference type="EMBL" id="BAAABY010000042">
    <property type="protein sequence ID" value="GAA0484174.1"/>
    <property type="molecule type" value="Genomic_DNA"/>
</dbReference>
<name>A0ABN1AVB6_9ACTN</name>
<reference evidence="2 3" key="1">
    <citation type="journal article" date="2019" name="Int. J. Syst. Evol. Microbiol.">
        <title>The Global Catalogue of Microorganisms (GCM) 10K type strain sequencing project: providing services to taxonomists for standard genome sequencing and annotation.</title>
        <authorList>
            <consortium name="The Broad Institute Genomics Platform"/>
            <consortium name="The Broad Institute Genome Sequencing Center for Infectious Disease"/>
            <person name="Wu L."/>
            <person name="Ma J."/>
        </authorList>
    </citation>
    <scope>NUCLEOTIDE SEQUENCE [LARGE SCALE GENOMIC DNA]</scope>
    <source>
        <strain evidence="2 3">JCM 4805</strain>
    </source>
</reference>
<feature type="region of interest" description="Disordered" evidence="1">
    <location>
        <begin position="48"/>
        <end position="69"/>
    </location>
</feature>
<gene>
    <name evidence="2" type="ORF">GCM10010361_56300</name>
</gene>
<evidence type="ECO:0000256" key="1">
    <source>
        <dbReference type="SAM" id="MobiDB-lite"/>
    </source>
</evidence>